<dbReference type="AlphaFoldDB" id="A0A402AIF2"/>
<accession>A0A402AIF2</accession>
<feature type="transmembrane region" description="Helical" evidence="1">
    <location>
        <begin position="21"/>
        <end position="38"/>
    </location>
</feature>
<dbReference type="EMBL" id="BIFS01000001">
    <property type="protein sequence ID" value="GCE18886.1"/>
    <property type="molecule type" value="Genomic_DNA"/>
</dbReference>
<name>A0A402AIF2_9CHLR</name>
<evidence type="ECO:0000256" key="1">
    <source>
        <dbReference type="SAM" id="Phobius"/>
    </source>
</evidence>
<keyword evidence="3" id="KW-1185">Reference proteome</keyword>
<dbReference type="OrthoDB" id="581621at2"/>
<reference evidence="3" key="1">
    <citation type="submission" date="2018-12" db="EMBL/GenBank/DDBJ databases">
        <title>Tengunoibacter tsumagoiensis gen. nov., sp. nov., Dictyobacter kobayashii sp. nov., D. alpinus sp. nov., and D. joshuensis sp. nov. and description of Dictyobacteraceae fam. nov. within the order Ktedonobacterales isolated from Tengu-no-mugimeshi.</title>
        <authorList>
            <person name="Wang C.M."/>
            <person name="Zheng Y."/>
            <person name="Sakai Y."/>
            <person name="Toyoda A."/>
            <person name="Minakuchi Y."/>
            <person name="Abe K."/>
            <person name="Yokota A."/>
            <person name="Yabe S."/>
        </authorList>
    </citation>
    <scope>NUCLEOTIDE SEQUENCE [LARGE SCALE GENOMIC DNA]</scope>
    <source>
        <strain evidence="3">Uno11</strain>
    </source>
</reference>
<protein>
    <submittedName>
        <fullName evidence="2">Uncharacterized protein</fullName>
    </submittedName>
</protein>
<sequence>MNFISKKAEPAPFWHSKRSGILVSVLAIVTFIVAAFFASQPDHAPRANASASPALISDLPALQANADQLKHSSSQRINATSVQRVSTQNTSSPTYLNLGLSNDNNALSRAEANFDGGGYSYSMQALGASKLWDAEDFYFDGVHFIWPIHNQATDNVVAGGQTLTITPVANAKVLGFLGSASGGDASGTATLTYSDGTQQKSILGMSDWTLGGGTRSPDFGNQIVTTQLWRNNRAGSQSVKTYLFYAKINLLAGKTIVSITLPTTTGNARLHLFDWETRSDYVNPYNNVGMSDDGYPNPGNFDGSGNSYTADQGPWYPGQYNNVVLNDFTFWMPDVLGGVPDNYEAHGQTIPINHNDPAVRLGFVGAATGGPSYGTATINYTDGTQQPFTLGFSDWTLNAFTQAPSFNNQYFYSYLSRNTPRGKQNVPTFLFLAQAPPLLAGKNVASVTLPSSTNQGHIHIFSIATTSNTQHLDNLGTTSDKNPLFGNFDGGHHSYSVDAMKGYEINLAHYFADDLYMSPSNDSLPDNMLVNGQTVQVNGSGAKLSFLGSSTGGASSGTGTIHYTDGTSQNFTLGFTDWCASVPQFNNQVMATFPYRNSPQGKQWIANSVFNADVPLQPNKYVSDVVLPQTTGGQMHIFALGVSHDFNNNNGISDDTATFKGNFDGAGASYSDQALQAVGWKPGFTYVHNNVSVLVPYATAGLFDNTRAMGQTIPVTAGSSGTTLAFLGSAHGGAAAGKATITYTDGTTQDFQLGFTDWCASTTSFNNTVAVLTHYRNKPGGKQTLNTSIYYTDVALDASKVIQSVTLPVNDHIHIFAIGTK</sequence>
<comment type="caution">
    <text evidence="2">The sequence shown here is derived from an EMBL/GenBank/DDBJ whole genome shotgun (WGS) entry which is preliminary data.</text>
</comment>
<dbReference type="Proteomes" id="UP000287188">
    <property type="component" value="Unassembled WGS sequence"/>
</dbReference>
<dbReference type="RefSeq" id="WP_126550500.1">
    <property type="nucleotide sequence ID" value="NZ_BIFS01000001.1"/>
</dbReference>
<proteinExistence type="predicted"/>
<evidence type="ECO:0000313" key="3">
    <source>
        <dbReference type="Proteomes" id="UP000287188"/>
    </source>
</evidence>
<evidence type="ECO:0000313" key="2">
    <source>
        <dbReference type="EMBL" id="GCE18886.1"/>
    </source>
</evidence>
<keyword evidence="1" id="KW-0472">Membrane</keyword>
<keyword evidence="1" id="KW-0812">Transmembrane</keyword>
<gene>
    <name evidence="2" type="ORF">KDK_26860</name>
</gene>
<keyword evidence="1" id="KW-1133">Transmembrane helix</keyword>
<organism evidence="2 3">
    <name type="scientific">Dictyobacter kobayashii</name>
    <dbReference type="NCBI Taxonomy" id="2014872"/>
    <lineage>
        <taxon>Bacteria</taxon>
        <taxon>Bacillati</taxon>
        <taxon>Chloroflexota</taxon>
        <taxon>Ktedonobacteria</taxon>
        <taxon>Ktedonobacterales</taxon>
        <taxon>Dictyobacteraceae</taxon>
        <taxon>Dictyobacter</taxon>
    </lineage>
</organism>